<reference evidence="3" key="1">
    <citation type="journal article" date="2019" name="Int. J. Syst. Evol. Microbiol.">
        <title>The Global Catalogue of Microorganisms (GCM) 10K type strain sequencing project: providing services to taxonomists for standard genome sequencing and annotation.</title>
        <authorList>
            <consortium name="The Broad Institute Genomics Platform"/>
            <consortium name="The Broad Institute Genome Sequencing Center for Infectious Disease"/>
            <person name="Wu L."/>
            <person name="Ma J."/>
        </authorList>
    </citation>
    <scope>NUCLEOTIDE SEQUENCE [LARGE SCALE GENOMIC DNA]</scope>
    <source>
        <strain evidence="3">CECT 8010</strain>
    </source>
</reference>
<feature type="transmembrane region" description="Helical" evidence="1">
    <location>
        <begin position="127"/>
        <end position="145"/>
    </location>
</feature>
<keyword evidence="3" id="KW-1185">Reference proteome</keyword>
<evidence type="ECO:0000256" key="1">
    <source>
        <dbReference type="SAM" id="Phobius"/>
    </source>
</evidence>
<sequence length="703" mass="78097">MPDNVKHKILTLRQQWHQQSGLTRLLYAIAIGSALASIASILLPFNVWLMAAFLIVIIAIIALIKEKWQVSNASVTNYLNQHYTTLEDSSELLLKDSDTLNILEQLQVQKISRQIETLDVKSPYSKALYRIGGMALVALVVTFGMSKISKPSSRSIDAISLQSSVKKDVILPAINKFTVNIQPPSYTNLPNRKQASFNMQLPVGSKALWQITTNIKVASITITFNDSLKVMMQPSDESHTAWQMVRTITQSGFYQLNIDGKLSDLYQIETIKDALPIISVASPKPNTIIDFGQPTKVPLNLTITDDYGIIDAFVNATIASGSGEGVKFKEQKIALATSFKTGQLQYNIGQIIDLKKLAMQPGDELYFYVKAIDNNLQESRSDIFIITLPDTTQLINLEGVANNVNFKPELFRSERQIIIDAEQLLKDKDTISLESFKNRSNNLGVDQKLLRLRYGKFLGEENESNQGIEDAESLDAKDFGDGKAMMDAVTDKHDNAEDASFLDADTKKRLKAVLNEMWNAELQLRTFKPQEALPFAYKALRLLKDLQQSSRVYVAKTSLKTTPLKPEKRLTADLTKVVSPTTQQQVVIAANNNTILQAALSVLETMKAHECIASGSVLAQALPIISNKASTQPTAYLPALTALKQLLLQQQQATKTINKADIIVVQKAIQKILAAPITTPQQQNAMPSKALSTEYFNQLYKHK</sequence>
<name>A0ABV8PW36_9BACT</name>
<feature type="transmembrane region" description="Helical" evidence="1">
    <location>
        <begin position="47"/>
        <end position="64"/>
    </location>
</feature>
<keyword evidence="1" id="KW-1133">Transmembrane helix</keyword>
<feature type="transmembrane region" description="Helical" evidence="1">
    <location>
        <begin position="21"/>
        <end position="41"/>
    </location>
</feature>
<keyword evidence="1" id="KW-0472">Membrane</keyword>
<dbReference type="EMBL" id="JBHSDC010000009">
    <property type="protein sequence ID" value="MFC4231561.1"/>
    <property type="molecule type" value="Genomic_DNA"/>
</dbReference>
<evidence type="ECO:0000313" key="2">
    <source>
        <dbReference type="EMBL" id="MFC4231561.1"/>
    </source>
</evidence>
<evidence type="ECO:0000313" key="3">
    <source>
        <dbReference type="Proteomes" id="UP001595906"/>
    </source>
</evidence>
<evidence type="ECO:0008006" key="4">
    <source>
        <dbReference type="Google" id="ProtNLM"/>
    </source>
</evidence>
<accession>A0ABV8PW36</accession>
<keyword evidence="1" id="KW-0812">Transmembrane</keyword>
<organism evidence="2 3">
    <name type="scientific">Parasediminibacterium paludis</name>
    <dbReference type="NCBI Taxonomy" id="908966"/>
    <lineage>
        <taxon>Bacteria</taxon>
        <taxon>Pseudomonadati</taxon>
        <taxon>Bacteroidota</taxon>
        <taxon>Chitinophagia</taxon>
        <taxon>Chitinophagales</taxon>
        <taxon>Chitinophagaceae</taxon>
        <taxon>Parasediminibacterium</taxon>
    </lineage>
</organism>
<gene>
    <name evidence="2" type="ORF">ACFOW1_06655</name>
</gene>
<comment type="caution">
    <text evidence="2">The sequence shown here is derived from an EMBL/GenBank/DDBJ whole genome shotgun (WGS) entry which is preliminary data.</text>
</comment>
<protein>
    <recommendedName>
        <fullName evidence="4">DUF4175 family protein</fullName>
    </recommendedName>
</protein>
<dbReference type="RefSeq" id="WP_379013080.1">
    <property type="nucleotide sequence ID" value="NZ_JBHSDC010000009.1"/>
</dbReference>
<dbReference type="Proteomes" id="UP001595906">
    <property type="component" value="Unassembled WGS sequence"/>
</dbReference>
<proteinExistence type="predicted"/>